<organism evidence="1 2">
    <name type="scientific">Segatella copri</name>
    <dbReference type="NCBI Taxonomy" id="165179"/>
    <lineage>
        <taxon>Bacteria</taxon>
        <taxon>Pseudomonadati</taxon>
        <taxon>Bacteroidota</taxon>
        <taxon>Bacteroidia</taxon>
        <taxon>Bacteroidales</taxon>
        <taxon>Prevotellaceae</taxon>
        <taxon>Segatella</taxon>
    </lineage>
</organism>
<dbReference type="AlphaFoldDB" id="A0A415FA34"/>
<name>A0A415FA34_9BACT</name>
<proteinExistence type="predicted"/>
<dbReference type="Proteomes" id="UP000286211">
    <property type="component" value="Unassembled WGS sequence"/>
</dbReference>
<evidence type="ECO:0000313" key="2">
    <source>
        <dbReference type="Proteomes" id="UP000286211"/>
    </source>
</evidence>
<evidence type="ECO:0000313" key="1">
    <source>
        <dbReference type="EMBL" id="RHK13156.1"/>
    </source>
</evidence>
<comment type="caution">
    <text evidence="1">The sequence shown here is derived from an EMBL/GenBank/DDBJ whole genome shotgun (WGS) entry which is preliminary data.</text>
</comment>
<reference evidence="1 2" key="1">
    <citation type="submission" date="2018-08" db="EMBL/GenBank/DDBJ databases">
        <title>A genome reference for cultivated species of the human gut microbiota.</title>
        <authorList>
            <person name="Zou Y."/>
            <person name="Xue W."/>
            <person name="Luo G."/>
        </authorList>
    </citation>
    <scope>NUCLEOTIDE SEQUENCE [LARGE SCALE GENOMIC DNA]</scope>
    <source>
        <strain evidence="1 2">AF46-2NS</strain>
    </source>
</reference>
<sequence>MSEVNDCLGDYEKGDIIYLLLSKEQCSSVLDDWMECNYTCDLSVRRSTKTPGSYVVTTKSLMWATRIIKWHGYQNVTYKKPKKHG</sequence>
<dbReference type="EMBL" id="QRNB01000001">
    <property type="protein sequence ID" value="RHK13156.1"/>
    <property type="molecule type" value="Genomic_DNA"/>
</dbReference>
<dbReference type="RefSeq" id="WP_119235708.1">
    <property type="nucleotide sequence ID" value="NZ_JAVSCD010000001.1"/>
</dbReference>
<gene>
    <name evidence="1" type="ORF">DW079_00315</name>
</gene>
<accession>A0A415FA34</accession>
<protein>
    <submittedName>
        <fullName evidence="1">Uncharacterized protein</fullName>
    </submittedName>
</protein>